<dbReference type="EMBL" id="JBJKFK010004635">
    <property type="protein sequence ID" value="KAL3308833.1"/>
    <property type="molecule type" value="Genomic_DNA"/>
</dbReference>
<feature type="region of interest" description="Disordered" evidence="1">
    <location>
        <begin position="1"/>
        <end position="34"/>
    </location>
</feature>
<dbReference type="Proteomes" id="UP001626550">
    <property type="component" value="Unassembled WGS sequence"/>
</dbReference>
<keyword evidence="3" id="KW-1185">Reference proteome</keyword>
<reference evidence="2 3" key="1">
    <citation type="submission" date="2024-11" db="EMBL/GenBank/DDBJ databases">
        <title>Adaptive evolution of stress response genes in parasites aligns with host niche diversity.</title>
        <authorList>
            <person name="Hahn C."/>
            <person name="Resl P."/>
        </authorList>
    </citation>
    <scope>NUCLEOTIDE SEQUENCE [LARGE SCALE GENOMIC DNA]</scope>
    <source>
        <strain evidence="2">EGGRZ-B1_66</strain>
        <tissue evidence="2">Body</tissue>
    </source>
</reference>
<organism evidence="2 3">
    <name type="scientific">Cichlidogyrus casuarinus</name>
    <dbReference type="NCBI Taxonomy" id="1844966"/>
    <lineage>
        <taxon>Eukaryota</taxon>
        <taxon>Metazoa</taxon>
        <taxon>Spiralia</taxon>
        <taxon>Lophotrochozoa</taxon>
        <taxon>Platyhelminthes</taxon>
        <taxon>Monogenea</taxon>
        <taxon>Monopisthocotylea</taxon>
        <taxon>Dactylogyridea</taxon>
        <taxon>Ancyrocephalidae</taxon>
        <taxon>Cichlidogyrus</taxon>
    </lineage>
</organism>
<dbReference type="AlphaFoldDB" id="A0ABD2PP29"/>
<evidence type="ECO:0000256" key="1">
    <source>
        <dbReference type="SAM" id="MobiDB-lite"/>
    </source>
</evidence>
<proteinExistence type="predicted"/>
<evidence type="ECO:0000313" key="3">
    <source>
        <dbReference type="Proteomes" id="UP001626550"/>
    </source>
</evidence>
<gene>
    <name evidence="2" type="ORF">Ciccas_012629</name>
</gene>
<evidence type="ECO:0000313" key="2">
    <source>
        <dbReference type="EMBL" id="KAL3308833.1"/>
    </source>
</evidence>
<comment type="caution">
    <text evidence="2">The sequence shown here is derived from an EMBL/GenBank/DDBJ whole genome shotgun (WGS) entry which is preliminary data.</text>
</comment>
<accession>A0ABD2PP29</accession>
<protein>
    <submittedName>
        <fullName evidence="2">Uncharacterized protein</fullName>
    </submittedName>
</protein>
<sequence length="153" mass="17467">MPELDEGSLEQHQAAKTRVNKNPAKSLTNPINVVPLKESEKQTYDVNTLEPSDPNSAVNLDITNQALVGLHEGEYMFIYGRYMEARYLVKTLSGVTSLSLVGLVRESDLKMTVEERKKYASKPPIERLIRRDTEFSRQLAGKRMIEEVEYYSE</sequence>
<name>A0ABD2PP29_9PLAT</name>